<dbReference type="AlphaFoldDB" id="A0A9Q1IN67"/>
<protein>
    <submittedName>
        <fullName evidence="1">Uncharacterized protein</fullName>
    </submittedName>
</protein>
<proteinExistence type="predicted"/>
<evidence type="ECO:0000313" key="1">
    <source>
        <dbReference type="EMBL" id="KAJ8345791.1"/>
    </source>
</evidence>
<gene>
    <name evidence="1" type="ORF">SKAU_G00299840</name>
</gene>
<keyword evidence="2" id="KW-1185">Reference proteome</keyword>
<sequence>MHVRIRMGRAYHQAQWRYTFVEASAGSRYSDLHCWGGEQELGSAAGWSEGFCVSLEMSVLKTWVSCGTVGKVLP</sequence>
<comment type="caution">
    <text evidence="1">The sequence shown here is derived from an EMBL/GenBank/DDBJ whole genome shotgun (WGS) entry which is preliminary data.</text>
</comment>
<reference evidence="1" key="1">
    <citation type="journal article" date="2023" name="Science">
        <title>Genome structures resolve the early diversification of teleost fishes.</title>
        <authorList>
            <person name="Parey E."/>
            <person name="Louis A."/>
            <person name="Montfort J."/>
            <person name="Bouchez O."/>
            <person name="Roques C."/>
            <person name="Iampietro C."/>
            <person name="Lluch J."/>
            <person name="Castinel A."/>
            <person name="Donnadieu C."/>
            <person name="Desvignes T."/>
            <person name="Floi Bucao C."/>
            <person name="Jouanno E."/>
            <person name="Wen M."/>
            <person name="Mejri S."/>
            <person name="Dirks R."/>
            <person name="Jansen H."/>
            <person name="Henkel C."/>
            <person name="Chen W.J."/>
            <person name="Zahm M."/>
            <person name="Cabau C."/>
            <person name="Klopp C."/>
            <person name="Thompson A.W."/>
            <person name="Robinson-Rechavi M."/>
            <person name="Braasch I."/>
            <person name="Lecointre G."/>
            <person name="Bobe J."/>
            <person name="Postlethwait J.H."/>
            <person name="Berthelot C."/>
            <person name="Roest Crollius H."/>
            <person name="Guiguen Y."/>
        </authorList>
    </citation>
    <scope>NUCLEOTIDE SEQUENCE</scope>
    <source>
        <strain evidence="1">WJC10195</strain>
    </source>
</reference>
<evidence type="ECO:0000313" key="2">
    <source>
        <dbReference type="Proteomes" id="UP001152622"/>
    </source>
</evidence>
<dbReference type="Proteomes" id="UP001152622">
    <property type="component" value="Chromosome 12"/>
</dbReference>
<name>A0A9Q1IN67_SYNKA</name>
<dbReference type="EMBL" id="JAINUF010000012">
    <property type="protein sequence ID" value="KAJ8345791.1"/>
    <property type="molecule type" value="Genomic_DNA"/>
</dbReference>
<accession>A0A9Q1IN67</accession>
<organism evidence="1 2">
    <name type="scientific">Synaphobranchus kaupii</name>
    <name type="common">Kaup's arrowtooth eel</name>
    <dbReference type="NCBI Taxonomy" id="118154"/>
    <lineage>
        <taxon>Eukaryota</taxon>
        <taxon>Metazoa</taxon>
        <taxon>Chordata</taxon>
        <taxon>Craniata</taxon>
        <taxon>Vertebrata</taxon>
        <taxon>Euteleostomi</taxon>
        <taxon>Actinopterygii</taxon>
        <taxon>Neopterygii</taxon>
        <taxon>Teleostei</taxon>
        <taxon>Anguilliformes</taxon>
        <taxon>Synaphobranchidae</taxon>
        <taxon>Synaphobranchus</taxon>
    </lineage>
</organism>